<keyword evidence="9 12" id="KW-0238">DNA-binding</keyword>
<evidence type="ECO:0000256" key="13">
    <source>
        <dbReference type="SAM" id="MobiDB-lite"/>
    </source>
</evidence>
<dbReference type="GO" id="GO:0042138">
    <property type="term" value="P:meiotic DNA double-strand break formation"/>
    <property type="evidence" value="ECO:0007669"/>
    <property type="project" value="InterPro"/>
</dbReference>
<dbReference type="InterPro" id="IPR013048">
    <property type="entry name" value="Meiotic_Spo11"/>
</dbReference>
<evidence type="ECO:0000256" key="3">
    <source>
        <dbReference type="ARBA" id="ARBA00004123"/>
    </source>
</evidence>
<comment type="catalytic activity">
    <reaction evidence="1">
        <text>ATP-dependent breakage, passage and rejoining of double-stranded DNA.</text>
        <dbReference type="EC" id="5.6.2.2"/>
    </reaction>
</comment>
<evidence type="ECO:0000256" key="9">
    <source>
        <dbReference type="ARBA" id="ARBA00023125"/>
    </source>
</evidence>
<evidence type="ECO:0000256" key="6">
    <source>
        <dbReference type="ARBA" id="ARBA00022723"/>
    </source>
</evidence>
<evidence type="ECO:0000256" key="2">
    <source>
        <dbReference type="ARBA" id="ARBA00001946"/>
    </source>
</evidence>
<keyword evidence="17" id="KW-1185">Reference proteome</keyword>
<evidence type="ECO:0000256" key="12">
    <source>
        <dbReference type="PROSITE-ProRule" id="PRU01385"/>
    </source>
</evidence>
<dbReference type="Gene3D" id="1.10.10.10">
    <property type="entry name" value="Winged helix-like DNA-binding domain superfamily/Winged helix DNA-binding domain"/>
    <property type="match status" value="1"/>
</dbReference>
<reference evidence="16" key="1">
    <citation type="submission" date="2020-05" db="EMBL/GenBank/DDBJ databases">
        <title>Mycena genomes resolve the evolution of fungal bioluminescence.</title>
        <authorList>
            <person name="Tsai I.J."/>
        </authorList>
    </citation>
    <scope>NUCLEOTIDE SEQUENCE</scope>
    <source>
        <strain evidence="16">CCC161011</strain>
    </source>
</reference>
<dbReference type="Pfam" id="PF21180">
    <property type="entry name" value="TOP6A-Spo11_Toprim"/>
    <property type="match status" value="1"/>
</dbReference>
<organism evidence="16 17">
    <name type="scientific">Mycena venus</name>
    <dbReference type="NCBI Taxonomy" id="2733690"/>
    <lineage>
        <taxon>Eukaryota</taxon>
        <taxon>Fungi</taxon>
        <taxon>Dikarya</taxon>
        <taxon>Basidiomycota</taxon>
        <taxon>Agaricomycotina</taxon>
        <taxon>Agaricomycetes</taxon>
        <taxon>Agaricomycetidae</taxon>
        <taxon>Agaricales</taxon>
        <taxon>Marasmiineae</taxon>
        <taxon>Mycenaceae</taxon>
        <taxon>Mycena</taxon>
    </lineage>
</organism>
<dbReference type="InterPro" id="IPR002815">
    <property type="entry name" value="Spo11/TopoVI_A"/>
</dbReference>
<dbReference type="GO" id="GO:0000228">
    <property type="term" value="C:nuclear chromosome"/>
    <property type="evidence" value="ECO:0007669"/>
    <property type="project" value="TreeGrafter"/>
</dbReference>
<dbReference type="PANTHER" id="PTHR10848:SF0">
    <property type="entry name" value="MEIOTIC RECOMBINATION PROTEIN SPO11"/>
    <property type="match status" value="1"/>
</dbReference>
<feature type="region of interest" description="Disordered" evidence="13">
    <location>
        <begin position="50"/>
        <end position="70"/>
    </location>
</feature>
<dbReference type="Gene3D" id="3.40.1360.10">
    <property type="match status" value="1"/>
</dbReference>
<evidence type="ECO:0000256" key="7">
    <source>
        <dbReference type="ARBA" id="ARBA00022842"/>
    </source>
</evidence>
<dbReference type="PROSITE" id="PS52041">
    <property type="entry name" value="TOPO_IIB"/>
    <property type="match status" value="1"/>
</dbReference>
<dbReference type="Proteomes" id="UP000620124">
    <property type="component" value="Unassembled WGS sequence"/>
</dbReference>
<comment type="cofactor">
    <cofactor evidence="2">
        <name>Mg(2+)</name>
        <dbReference type="ChEBI" id="CHEBI:18420"/>
    </cofactor>
</comment>
<keyword evidence="6" id="KW-0479">Metal-binding</keyword>
<dbReference type="InterPro" id="IPR034136">
    <property type="entry name" value="TOPRIM_Topo6A/Spo11"/>
</dbReference>
<dbReference type="EC" id="5.6.2.2" evidence="5"/>
<dbReference type="PRINTS" id="PR01551">
    <property type="entry name" value="SPO11HOMOLOG"/>
</dbReference>
<dbReference type="GO" id="GO:0005524">
    <property type="term" value="F:ATP binding"/>
    <property type="evidence" value="ECO:0007669"/>
    <property type="project" value="InterPro"/>
</dbReference>
<dbReference type="GO" id="GO:0046872">
    <property type="term" value="F:metal ion binding"/>
    <property type="evidence" value="ECO:0007669"/>
    <property type="project" value="UniProtKB-KW"/>
</dbReference>
<dbReference type="CDD" id="cd00223">
    <property type="entry name" value="TOPRIM_TopoIIB_SPO"/>
    <property type="match status" value="1"/>
</dbReference>
<dbReference type="Pfam" id="PF04406">
    <property type="entry name" value="TP6A_N"/>
    <property type="match status" value="1"/>
</dbReference>
<name>A0A8H6YNL3_9AGAR</name>
<keyword evidence="10" id="KW-0413">Isomerase</keyword>
<dbReference type="AlphaFoldDB" id="A0A8H6YNL3"/>
<dbReference type="EMBL" id="JACAZI010000004">
    <property type="protein sequence ID" value="KAF7361639.1"/>
    <property type="molecule type" value="Genomic_DNA"/>
</dbReference>
<dbReference type="GO" id="GO:0003918">
    <property type="term" value="F:DNA topoisomerase type II (double strand cut, ATP-hydrolyzing) activity"/>
    <property type="evidence" value="ECO:0007669"/>
    <property type="project" value="UniProtKB-EC"/>
</dbReference>
<protein>
    <recommendedName>
        <fullName evidence="5">DNA topoisomerase (ATP-hydrolyzing)</fullName>
        <ecNumber evidence="5">5.6.2.2</ecNumber>
    </recommendedName>
</protein>
<comment type="subcellular location">
    <subcellularLocation>
        <location evidence="3">Nucleus</location>
    </subcellularLocation>
</comment>
<dbReference type="PANTHER" id="PTHR10848">
    <property type="entry name" value="MEIOTIC RECOMBINATION PROTEIN SPO11"/>
    <property type="match status" value="1"/>
</dbReference>
<proteinExistence type="inferred from homology"/>
<feature type="domain" description="Topoisomerase 6 subunit A/Spo11 TOPRIM" evidence="15">
    <location>
        <begin position="287"/>
        <end position="413"/>
    </location>
</feature>
<evidence type="ECO:0000256" key="4">
    <source>
        <dbReference type="ARBA" id="ARBA00006559"/>
    </source>
</evidence>
<evidence type="ECO:0000313" key="16">
    <source>
        <dbReference type="EMBL" id="KAF7361639.1"/>
    </source>
</evidence>
<keyword evidence="8" id="KW-0799">Topoisomerase</keyword>
<dbReference type="InterPro" id="IPR036078">
    <property type="entry name" value="Spo11/TopoVI_A_sf"/>
</dbReference>
<dbReference type="GO" id="GO:0007131">
    <property type="term" value="P:reciprocal meiotic recombination"/>
    <property type="evidence" value="ECO:0007669"/>
    <property type="project" value="TreeGrafter"/>
</dbReference>
<dbReference type="PRINTS" id="PR01550">
    <property type="entry name" value="TOP6AFAMILY"/>
</dbReference>
<comment type="caution">
    <text evidence="12">Lacks conserved residue(s) required for the propagation of feature annotation.</text>
</comment>
<keyword evidence="11" id="KW-0539">Nucleus</keyword>
<evidence type="ECO:0000256" key="1">
    <source>
        <dbReference type="ARBA" id="ARBA00000185"/>
    </source>
</evidence>
<dbReference type="InterPro" id="IPR036388">
    <property type="entry name" value="WH-like_DNA-bd_sf"/>
</dbReference>
<evidence type="ECO:0000256" key="11">
    <source>
        <dbReference type="ARBA" id="ARBA00023242"/>
    </source>
</evidence>
<evidence type="ECO:0000256" key="5">
    <source>
        <dbReference type="ARBA" id="ARBA00012895"/>
    </source>
</evidence>
<evidence type="ECO:0000313" key="17">
    <source>
        <dbReference type="Proteomes" id="UP000620124"/>
    </source>
</evidence>
<comment type="similarity">
    <text evidence="4 12">Belongs to the TOP6A family.</text>
</comment>
<dbReference type="SUPFAM" id="SSF56726">
    <property type="entry name" value="DNA topoisomerase IV, alpha subunit"/>
    <property type="match status" value="2"/>
</dbReference>
<evidence type="ECO:0000256" key="10">
    <source>
        <dbReference type="ARBA" id="ARBA00023235"/>
    </source>
</evidence>
<sequence length="530" mass="58441">MLEEFEDIMDFDMLSDDSEEYTDITSKPGATDCIEDLVTSFLFQLTRPSGSKARAGSETECESDDPDANTTAKRIPVELRVADRRGEGTLRTMRFPVKRATGSARPFARLFRVLDLMHEAVVDDVPATKRFCIFFFLSSFALTRRESDMYYKDVPLFKAQKVVDNLVDDLAATFELDRADLNVRATSKGLVCGSGLIIHLHSGEEVHANDTEGALIPVGEDIKAFTVAEDVEWVLIVEKDARRLPNPLPLPPRIAPVASRARAHHHCESLSVVSVQALTGRGRARQGKGYPDVAARQLVATLSTCLPRRIPLLGVVDGDPYGLDILSVYKYGSRAMAHEVEKLAAPRVKYLGVFASELASYGVDRDVLLPITKADEKKALAMLGRPIPAKWKKELSHMLHARRKAEIEVLATANALGRVDEKGTGMAMSDMDSPPVDKPEGKRLASFGQHAADEPRHQCSQRLRAGAISGGEDRGLCRAREGERWSRGVTGLKWMKRGLPLTLDCRIPNCCNITSGNADFWGSRKNNSRA</sequence>
<accession>A0A8H6YNL3</accession>
<dbReference type="GO" id="GO:0003677">
    <property type="term" value="F:DNA binding"/>
    <property type="evidence" value="ECO:0007669"/>
    <property type="project" value="UniProtKB-UniRule"/>
</dbReference>
<evidence type="ECO:0000256" key="8">
    <source>
        <dbReference type="ARBA" id="ARBA00023029"/>
    </source>
</evidence>
<comment type="caution">
    <text evidence="16">The sequence shown here is derived from an EMBL/GenBank/DDBJ whole genome shotgun (WGS) entry which is preliminary data.</text>
</comment>
<evidence type="ECO:0000259" key="14">
    <source>
        <dbReference type="Pfam" id="PF04406"/>
    </source>
</evidence>
<dbReference type="OrthoDB" id="5377392at2759"/>
<keyword evidence="7" id="KW-0460">Magnesium</keyword>
<dbReference type="GO" id="GO:0000706">
    <property type="term" value="P:meiotic DNA double-strand break processing"/>
    <property type="evidence" value="ECO:0007669"/>
    <property type="project" value="TreeGrafter"/>
</dbReference>
<dbReference type="InterPro" id="IPR013049">
    <property type="entry name" value="Spo11/TopoVI_A_N"/>
</dbReference>
<feature type="domain" description="Spo11/DNA topoisomerase VI subunit A N-terminal" evidence="14">
    <location>
        <begin position="148"/>
        <end position="183"/>
    </location>
</feature>
<gene>
    <name evidence="16" type="ORF">MVEN_00507200</name>
</gene>
<evidence type="ECO:0000259" key="15">
    <source>
        <dbReference type="Pfam" id="PF21180"/>
    </source>
</evidence>